<gene>
    <name evidence="2" type="ORF">PIB30_070149</name>
</gene>
<dbReference type="InterPro" id="IPR027973">
    <property type="entry name" value="FSAF1-like"/>
</dbReference>
<feature type="region of interest" description="Disordered" evidence="1">
    <location>
        <begin position="58"/>
        <end position="83"/>
    </location>
</feature>
<proteinExistence type="predicted"/>
<protein>
    <submittedName>
        <fullName evidence="2">Uncharacterized protein</fullName>
    </submittedName>
</protein>
<dbReference type="PANTHER" id="PTHR28096:SF1">
    <property type="entry name" value="PROTEIN FAF1"/>
    <property type="match status" value="1"/>
</dbReference>
<dbReference type="PANTHER" id="PTHR28096">
    <property type="entry name" value="PROTEIN FAF1"/>
    <property type="match status" value="1"/>
</dbReference>
<dbReference type="EMBL" id="JASCZI010272644">
    <property type="protein sequence ID" value="MED6223038.1"/>
    <property type="molecule type" value="Genomic_DNA"/>
</dbReference>
<name>A0ABU6ZM67_9FABA</name>
<feature type="compositionally biased region" description="Basic residues" evidence="1">
    <location>
        <begin position="1"/>
        <end position="12"/>
    </location>
</feature>
<sequence>MGKMNKNKKVGGRHGPPGEPNDIQNQEMDIRKIMKEVENFSYSHMTWKERKKIENQKVVSLGGKPPKKQKLPLSVARPTLKKQKEREQKMLQEWKKSRLQSICEKDKMFWRILQSSRGTSKTTTKPSTT</sequence>
<feature type="region of interest" description="Disordered" evidence="1">
    <location>
        <begin position="1"/>
        <end position="28"/>
    </location>
</feature>
<dbReference type="Pfam" id="PF15375">
    <property type="entry name" value="FSAF1"/>
    <property type="match status" value="1"/>
</dbReference>
<keyword evidence="3" id="KW-1185">Reference proteome</keyword>
<evidence type="ECO:0000256" key="1">
    <source>
        <dbReference type="SAM" id="MobiDB-lite"/>
    </source>
</evidence>
<evidence type="ECO:0000313" key="2">
    <source>
        <dbReference type="EMBL" id="MED6223038.1"/>
    </source>
</evidence>
<comment type="caution">
    <text evidence="2">The sequence shown here is derived from an EMBL/GenBank/DDBJ whole genome shotgun (WGS) entry which is preliminary data.</text>
</comment>
<organism evidence="2 3">
    <name type="scientific">Stylosanthes scabra</name>
    <dbReference type="NCBI Taxonomy" id="79078"/>
    <lineage>
        <taxon>Eukaryota</taxon>
        <taxon>Viridiplantae</taxon>
        <taxon>Streptophyta</taxon>
        <taxon>Embryophyta</taxon>
        <taxon>Tracheophyta</taxon>
        <taxon>Spermatophyta</taxon>
        <taxon>Magnoliopsida</taxon>
        <taxon>eudicotyledons</taxon>
        <taxon>Gunneridae</taxon>
        <taxon>Pentapetalae</taxon>
        <taxon>rosids</taxon>
        <taxon>fabids</taxon>
        <taxon>Fabales</taxon>
        <taxon>Fabaceae</taxon>
        <taxon>Papilionoideae</taxon>
        <taxon>50 kb inversion clade</taxon>
        <taxon>dalbergioids sensu lato</taxon>
        <taxon>Dalbergieae</taxon>
        <taxon>Pterocarpus clade</taxon>
        <taxon>Stylosanthes</taxon>
    </lineage>
</organism>
<accession>A0ABU6ZM67</accession>
<dbReference type="Proteomes" id="UP001341840">
    <property type="component" value="Unassembled WGS sequence"/>
</dbReference>
<evidence type="ECO:0000313" key="3">
    <source>
        <dbReference type="Proteomes" id="UP001341840"/>
    </source>
</evidence>
<dbReference type="InterPro" id="IPR053030">
    <property type="entry name" value="Ribosomal_biogenesis_FAF1-like"/>
</dbReference>
<reference evidence="2 3" key="1">
    <citation type="journal article" date="2023" name="Plants (Basel)">
        <title>Bridging the Gap: Combining Genomics and Transcriptomics Approaches to Understand Stylosanthes scabra, an Orphan Legume from the Brazilian Caatinga.</title>
        <authorList>
            <person name="Ferreira-Neto J.R.C."/>
            <person name="da Silva M.D."/>
            <person name="Binneck E."/>
            <person name="de Melo N.F."/>
            <person name="da Silva R.H."/>
            <person name="de Melo A.L.T.M."/>
            <person name="Pandolfi V."/>
            <person name="Bustamante F.O."/>
            <person name="Brasileiro-Vidal A.C."/>
            <person name="Benko-Iseppon A.M."/>
        </authorList>
    </citation>
    <scope>NUCLEOTIDE SEQUENCE [LARGE SCALE GENOMIC DNA]</scope>
    <source>
        <tissue evidence="2">Leaves</tissue>
    </source>
</reference>